<dbReference type="PANTHER" id="PTHR42709">
    <property type="entry name" value="ALKALINE PHOSPHATASE LIKE PROTEIN"/>
    <property type="match status" value="1"/>
</dbReference>
<evidence type="ECO:0000256" key="6">
    <source>
        <dbReference type="SAM" id="Phobius"/>
    </source>
</evidence>
<accession>A0ABS5EVF7</accession>
<proteinExistence type="predicted"/>
<dbReference type="InterPro" id="IPR032816">
    <property type="entry name" value="VTT_dom"/>
</dbReference>
<evidence type="ECO:0000313" key="8">
    <source>
        <dbReference type="EMBL" id="MBR0663930.1"/>
    </source>
</evidence>
<feature type="transmembrane region" description="Helical" evidence="6">
    <location>
        <begin position="56"/>
        <end position="82"/>
    </location>
</feature>
<evidence type="ECO:0000256" key="4">
    <source>
        <dbReference type="ARBA" id="ARBA00022989"/>
    </source>
</evidence>
<keyword evidence="5 6" id="KW-0472">Membrane</keyword>
<comment type="caution">
    <text evidence="8">The sequence shown here is derived from an EMBL/GenBank/DDBJ whole genome shotgun (WGS) entry which is preliminary data.</text>
</comment>
<feature type="transmembrane region" description="Helical" evidence="6">
    <location>
        <begin position="146"/>
        <end position="168"/>
    </location>
</feature>
<comment type="subcellular location">
    <subcellularLocation>
        <location evidence="1">Cell membrane</location>
        <topology evidence="1">Multi-pass membrane protein</topology>
    </subcellularLocation>
</comment>
<sequence length="208" mass="22071">MTVDLAHLEALLELLLQATSLGDVFLAALVEKFLPVLPSYVLYPAIGMGAPGVWDLVLRCFVATLGSLGGAMVWYVLGAIIGPARIERLVARHGRWVLLNPRLYERMASTYRGRPLGLTFLGQLVPTVRIFQALPAGVLRLPLAPFLAATALGSFCWITALAAAGHLLHELGWAAGEAGLTVLLTLVAAEAAAALFTLLVLPAKPRCG</sequence>
<keyword evidence="2" id="KW-1003">Cell membrane</keyword>
<dbReference type="InterPro" id="IPR051311">
    <property type="entry name" value="DedA_domain"/>
</dbReference>
<dbReference type="Pfam" id="PF09335">
    <property type="entry name" value="VTT_dom"/>
    <property type="match status" value="1"/>
</dbReference>
<feature type="domain" description="VTT" evidence="7">
    <location>
        <begin position="38"/>
        <end position="166"/>
    </location>
</feature>
<dbReference type="RefSeq" id="WP_211851520.1">
    <property type="nucleotide sequence ID" value="NZ_JAAGBB010000005.1"/>
</dbReference>
<protein>
    <submittedName>
        <fullName evidence="8">DedA family protein</fullName>
    </submittedName>
</protein>
<keyword evidence="3 6" id="KW-0812">Transmembrane</keyword>
<organism evidence="8 9">
    <name type="scientific">Plastoroseomonas hellenica</name>
    <dbReference type="NCBI Taxonomy" id="2687306"/>
    <lineage>
        <taxon>Bacteria</taxon>
        <taxon>Pseudomonadati</taxon>
        <taxon>Pseudomonadota</taxon>
        <taxon>Alphaproteobacteria</taxon>
        <taxon>Acetobacterales</taxon>
        <taxon>Acetobacteraceae</taxon>
        <taxon>Plastoroseomonas</taxon>
    </lineage>
</organism>
<evidence type="ECO:0000259" key="7">
    <source>
        <dbReference type="Pfam" id="PF09335"/>
    </source>
</evidence>
<feature type="transmembrane region" description="Helical" evidence="6">
    <location>
        <begin position="180"/>
        <end position="201"/>
    </location>
</feature>
<name>A0ABS5EVF7_9PROT</name>
<keyword evidence="9" id="KW-1185">Reference proteome</keyword>
<reference evidence="9" key="1">
    <citation type="journal article" date="2021" name="Syst. Appl. Microbiol.">
        <title>Roseomonas hellenica sp. nov., isolated from roots of wild-growing Alkanna tinctoria.</title>
        <authorList>
            <person name="Rat A."/>
            <person name="Naranjo H.D."/>
            <person name="Lebbe L."/>
            <person name="Cnockaert M."/>
            <person name="Krigas N."/>
            <person name="Grigoriadou K."/>
            <person name="Maloupa E."/>
            <person name="Willems A."/>
        </authorList>
    </citation>
    <scope>NUCLEOTIDE SEQUENCE [LARGE SCALE GENOMIC DNA]</scope>
    <source>
        <strain evidence="9">LMG 31523</strain>
    </source>
</reference>
<evidence type="ECO:0000256" key="2">
    <source>
        <dbReference type="ARBA" id="ARBA00022475"/>
    </source>
</evidence>
<evidence type="ECO:0000256" key="1">
    <source>
        <dbReference type="ARBA" id="ARBA00004651"/>
    </source>
</evidence>
<dbReference type="Proteomes" id="UP001196870">
    <property type="component" value="Unassembled WGS sequence"/>
</dbReference>
<evidence type="ECO:0000256" key="5">
    <source>
        <dbReference type="ARBA" id="ARBA00023136"/>
    </source>
</evidence>
<gene>
    <name evidence="8" type="ORF">GXW71_06120</name>
</gene>
<dbReference type="EMBL" id="JAAGBB010000005">
    <property type="protein sequence ID" value="MBR0663930.1"/>
    <property type="molecule type" value="Genomic_DNA"/>
</dbReference>
<evidence type="ECO:0000256" key="3">
    <source>
        <dbReference type="ARBA" id="ARBA00022692"/>
    </source>
</evidence>
<dbReference type="PANTHER" id="PTHR42709:SF6">
    <property type="entry name" value="UNDECAPRENYL PHOSPHATE TRANSPORTER A"/>
    <property type="match status" value="1"/>
</dbReference>
<keyword evidence="4 6" id="KW-1133">Transmembrane helix</keyword>
<evidence type="ECO:0000313" key="9">
    <source>
        <dbReference type="Proteomes" id="UP001196870"/>
    </source>
</evidence>